<reference evidence="3 4" key="1">
    <citation type="journal article" date="2019" name="Mol. Ecol. Resour.">
        <title>Improving Illumina assemblies with Hi-C and long reads: an example with the North African dromedary.</title>
        <authorList>
            <person name="Elbers J.P."/>
            <person name="Rogers M.F."/>
            <person name="Perelman P.L."/>
            <person name="Proskuryakova A.A."/>
            <person name="Serdyukova N.A."/>
            <person name="Johnson W.E."/>
            <person name="Horin P."/>
            <person name="Corander J."/>
            <person name="Murphy D."/>
            <person name="Burger P.A."/>
        </authorList>
    </citation>
    <scope>NUCLEOTIDE SEQUENCE [LARGE SCALE GENOMIC DNA]</scope>
    <source>
        <strain evidence="3">Drom800</strain>
        <tissue evidence="3">Blood</tissue>
    </source>
</reference>
<sequence>MDRHVWPWELVQRKFFGYFLSLAEFPAEDSHCYWMLHNSNPHRCMLYMKEAEAALPTSASVTLTPSLSQQAVPADEGTAAAPGRSPWALGQAPSHTSDNFSVEHLVMGNCNPSDMPGGPENCLTSLIQDQGGHALQASKQFLQMKGQQPPQDDDPGPHPSDNFSVEHLVMGNCNPSDMPGGPESCLTSLTQDQGGDALQVGLF</sequence>
<dbReference type="GO" id="GO:0005886">
    <property type="term" value="C:plasma membrane"/>
    <property type="evidence" value="ECO:0007669"/>
    <property type="project" value="InterPro"/>
</dbReference>
<protein>
    <submittedName>
        <fullName evidence="3">Adhesion G protein-coupled receptor B1</fullName>
    </submittedName>
</protein>
<dbReference type="EMBL" id="JWIN03000003">
    <property type="protein sequence ID" value="KAB1281123.1"/>
    <property type="molecule type" value="Genomic_DNA"/>
</dbReference>
<dbReference type="GO" id="GO:0004930">
    <property type="term" value="F:G protein-coupled receptor activity"/>
    <property type="evidence" value="ECO:0007669"/>
    <property type="project" value="InterPro"/>
</dbReference>
<comment type="caution">
    <text evidence="3">The sequence shown here is derived from an EMBL/GenBank/DDBJ whole genome shotgun (WGS) entry which is preliminary data.</text>
</comment>
<evidence type="ECO:0000313" key="4">
    <source>
        <dbReference type="Proteomes" id="UP000299084"/>
    </source>
</evidence>
<evidence type="ECO:0000313" key="3">
    <source>
        <dbReference type="EMBL" id="KAB1281123.1"/>
    </source>
</evidence>
<dbReference type="InterPro" id="IPR043838">
    <property type="entry name" value="AGRB_N"/>
</dbReference>
<keyword evidence="4" id="KW-1185">Reference proteome</keyword>
<evidence type="ECO:0000259" key="2">
    <source>
        <dbReference type="Pfam" id="PF19188"/>
    </source>
</evidence>
<keyword evidence="3" id="KW-0675">Receptor</keyword>
<dbReference type="Pfam" id="PF19188">
    <property type="entry name" value="AGRB_N"/>
    <property type="match status" value="1"/>
</dbReference>
<accession>A0A5N4EC92</accession>
<proteinExistence type="predicted"/>
<feature type="region of interest" description="Disordered" evidence="1">
    <location>
        <begin position="72"/>
        <end position="94"/>
    </location>
</feature>
<organism evidence="3 4">
    <name type="scientific">Camelus dromedarius</name>
    <name type="common">Dromedary</name>
    <name type="synonym">Arabian camel</name>
    <dbReference type="NCBI Taxonomy" id="9838"/>
    <lineage>
        <taxon>Eukaryota</taxon>
        <taxon>Metazoa</taxon>
        <taxon>Chordata</taxon>
        <taxon>Craniata</taxon>
        <taxon>Vertebrata</taxon>
        <taxon>Euteleostomi</taxon>
        <taxon>Mammalia</taxon>
        <taxon>Eutheria</taxon>
        <taxon>Laurasiatheria</taxon>
        <taxon>Artiodactyla</taxon>
        <taxon>Tylopoda</taxon>
        <taxon>Camelidae</taxon>
        <taxon>Camelus</taxon>
    </lineage>
</organism>
<name>A0A5N4EC92_CAMDR</name>
<dbReference type="AlphaFoldDB" id="A0A5N4EC92"/>
<evidence type="ECO:0000256" key="1">
    <source>
        <dbReference type="SAM" id="MobiDB-lite"/>
    </source>
</evidence>
<gene>
    <name evidence="3" type="ORF">Cadr_000005113</name>
</gene>
<feature type="domain" description="Adhesion G protein-coupled receptor B N-terminal" evidence="2">
    <location>
        <begin position="10"/>
        <end position="56"/>
    </location>
</feature>
<feature type="region of interest" description="Disordered" evidence="1">
    <location>
        <begin position="142"/>
        <end position="162"/>
    </location>
</feature>
<dbReference type="Proteomes" id="UP000299084">
    <property type="component" value="Unassembled WGS sequence"/>
</dbReference>